<dbReference type="PANTHER" id="PTHR30537:SF72">
    <property type="entry name" value="LYSR FAMILY TRANSCRIPTIONAL REGULATOR"/>
    <property type="match status" value="1"/>
</dbReference>
<dbReference type="PANTHER" id="PTHR30537">
    <property type="entry name" value="HTH-TYPE TRANSCRIPTIONAL REGULATOR"/>
    <property type="match status" value="1"/>
</dbReference>
<comment type="caution">
    <text evidence="3">The sequence shown here is derived from an EMBL/GenBank/DDBJ whole genome shotgun (WGS) entry which is preliminary data.</text>
</comment>
<accession>A0ABR9ZFN4</accession>
<dbReference type="InterPro" id="IPR000847">
    <property type="entry name" value="LysR_HTH_N"/>
</dbReference>
<sequence length="58" mass="6715">MDKMRALRYFKRVAELKSFSLAAQEFSVPSSSISRRIKDLESILGLELLKRSTRIVEL</sequence>
<organism evidence="3 4">
    <name type="scientific">Vibrio anguillarum</name>
    <name type="common">Listonella anguillarum</name>
    <dbReference type="NCBI Taxonomy" id="55601"/>
    <lineage>
        <taxon>Bacteria</taxon>
        <taxon>Pseudomonadati</taxon>
        <taxon>Pseudomonadota</taxon>
        <taxon>Gammaproteobacteria</taxon>
        <taxon>Vibrionales</taxon>
        <taxon>Vibrionaceae</taxon>
        <taxon>Vibrio</taxon>
    </lineage>
</organism>
<feature type="domain" description="HTH lysR-type" evidence="2">
    <location>
        <begin position="1"/>
        <end position="58"/>
    </location>
</feature>
<feature type="non-terminal residue" evidence="3">
    <location>
        <position position="58"/>
    </location>
</feature>
<evidence type="ECO:0000259" key="2">
    <source>
        <dbReference type="PROSITE" id="PS50931"/>
    </source>
</evidence>
<reference evidence="3 4" key="1">
    <citation type="journal article" date="2021" name="PeerJ">
        <title>Analysis of 44 Vibrio anguillarum genomes reveals high genetic diversity.</title>
        <authorList>
            <person name="Hansen M.J."/>
            <person name="Dalsgaard I."/>
        </authorList>
    </citation>
    <scope>NUCLEOTIDE SEQUENCE [LARGE SCALE GENOMIC DNA]</scope>
    <source>
        <strain evidence="3 4">040915-1/1B</strain>
    </source>
</reference>
<protein>
    <submittedName>
        <fullName evidence="3">LysR family transcriptional regulator</fullName>
    </submittedName>
</protein>
<dbReference type="SUPFAM" id="SSF46785">
    <property type="entry name" value="Winged helix' DNA-binding domain"/>
    <property type="match status" value="1"/>
</dbReference>
<evidence type="ECO:0000313" key="3">
    <source>
        <dbReference type="EMBL" id="MBF4377261.1"/>
    </source>
</evidence>
<dbReference type="InterPro" id="IPR036390">
    <property type="entry name" value="WH_DNA-bd_sf"/>
</dbReference>
<dbReference type="InterPro" id="IPR058163">
    <property type="entry name" value="LysR-type_TF_proteobact-type"/>
</dbReference>
<dbReference type="InterPro" id="IPR036388">
    <property type="entry name" value="WH-like_DNA-bd_sf"/>
</dbReference>
<comment type="similarity">
    <text evidence="1">Belongs to the LysR transcriptional regulatory family.</text>
</comment>
<dbReference type="Proteomes" id="UP000726136">
    <property type="component" value="Unassembled WGS sequence"/>
</dbReference>
<dbReference type="EMBL" id="RDPI01001566">
    <property type="protein sequence ID" value="MBF4377261.1"/>
    <property type="molecule type" value="Genomic_DNA"/>
</dbReference>
<evidence type="ECO:0000313" key="4">
    <source>
        <dbReference type="Proteomes" id="UP000726136"/>
    </source>
</evidence>
<gene>
    <name evidence="3" type="ORF">EAY46_30260</name>
</gene>
<keyword evidence="4" id="KW-1185">Reference proteome</keyword>
<dbReference type="Gene3D" id="1.10.10.10">
    <property type="entry name" value="Winged helix-like DNA-binding domain superfamily/Winged helix DNA-binding domain"/>
    <property type="match status" value="1"/>
</dbReference>
<proteinExistence type="inferred from homology"/>
<evidence type="ECO:0000256" key="1">
    <source>
        <dbReference type="ARBA" id="ARBA00009437"/>
    </source>
</evidence>
<dbReference type="PROSITE" id="PS50931">
    <property type="entry name" value="HTH_LYSR"/>
    <property type="match status" value="1"/>
</dbReference>
<dbReference type="Pfam" id="PF00126">
    <property type="entry name" value="HTH_1"/>
    <property type="match status" value="1"/>
</dbReference>
<name>A0ABR9ZFN4_VIBAN</name>